<sequence>MGSRKTGLQQVVEGRGHRDLTMFNEVCPAVLDYQAHPFKIEFQLGGDRKVYYPDHIRLLRTGVIELIEVKRTPADIADPEYREKLAGVAEIARRVDWNFRILYQADIDGPPNRKANVEAIYMRRFMLLSREEQMAISEFVMAEQPLPWGDLRSRICPGDARRGQATLYCNVALGRISIDLDAPITDASIVAPCNPVPTRRGFRI</sequence>
<dbReference type="AlphaFoldDB" id="A0A1Y5PM82"/>
<proteinExistence type="predicted"/>
<dbReference type="KEGG" id="sphu:SPPYR_0023"/>
<name>A0A1Y5PM82_9SPHN</name>
<reference evidence="1" key="1">
    <citation type="submission" date="2016-03" db="EMBL/GenBank/DDBJ databases">
        <authorList>
            <person name="Ploux O."/>
        </authorList>
    </citation>
    <scope>NUCLEOTIDE SEQUENCE</scope>
    <source>
        <strain evidence="1">UC10</strain>
    </source>
</reference>
<protein>
    <recommendedName>
        <fullName evidence="2">TnsA endonuclease N-terminal domain-containing protein</fullName>
    </recommendedName>
</protein>
<evidence type="ECO:0000313" key="1">
    <source>
        <dbReference type="EMBL" id="SBV31143.1"/>
    </source>
</evidence>
<evidence type="ECO:0008006" key="2">
    <source>
        <dbReference type="Google" id="ProtNLM"/>
    </source>
</evidence>
<organism evidence="1">
    <name type="scientific">uncultured Sphingopyxis sp</name>
    <dbReference type="NCBI Taxonomy" id="310581"/>
    <lineage>
        <taxon>Bacteria</taxon>
        <taxon>Pseudomonadati</taxon>
        <taxon>Pseudomonadota</taxon>
        <taxon>Alphaproteobacteria</taxon>
        <taxon>Sphingomonadales</taxon>
        <taxon>Sphingomonadaceae</taxon>
        <taxon>Sphingopyxis</taxon>
        <taxon>environmental samples</taxon>
    </lineage>
</organism>
<dbReference type="EMBL" id="LT598653">
    <property type="protein sequence ID" value="SBV31143.1"/>
    <property type="molecule type" value="Genomic_DNA"/>
</dbReference>
<accession>A0A1Y5PM82</accession>
<gene>
    <name evidence="1" type="ORF">SPPYR_0023</name>
</gene>